<dbReference type="GO" id="GO:0016757">
    <property type="term" value="F:glycosyltransferase activity"/>
    <property type="evidence" value="ECO:0007669"/>
    <property type="project" value="UniProtKB-KW"/>
</dbReference>
<reference evidence="6" key="1">
    <citation type="journal article" date="2018" name="BMC Genomics">
        <title>Comparative genomics of the wheat fungal pathogen Pyrenophora tritici-repentis reveals chromosomal variations and genome plasticity.</title>
        <authorList>
            <person name="Moolhuijzen P."/>
            <person name="See P.T."/>
            <person name="Hane J.K."/>
            <person name="Shi G."/>
            <person name="Liu Z."/>
            <person name="Oliver R.P."/>
            <person name="Moffat C.S."/>
        </authorList>
    </citation>
    <scope>NUCLEOTIDE SEQUENCE [LARGE SCALE GENOMIC DNA]</scope>
    <source>
        <strain evidence="6">M4</strain>
    </source>
</reference>
<dbReference type="Gene3D" id="3.90.550.10">
    <property type="entry name" value="Spore Coat Polysaccharide Biosynthesis Protein SpsA, Chain A"/>
    <property type="match status" value="1"/>
</dbReference>
<keyword evidence="5" id="KW-1133">Transmembrane helix</keyword>
<dbReference type="InterPro" id="IPR008630">
    <property type="entry name" value="Glyco_trans_34"/>
</dbReference>
<keyword evidence="5" id="KW-0472">Membrane</keyword>
<evidence type="ECO:0000313" key="6">
    <source>
        <dbReference type="EMBL" id="KAF7567518.1"/>
    </source>
</evidence>
<keyword evidence="5" id="KW-0812">Transmembrane</keyword>
<dbReference type="RefSeq" id="XP_065960419.1">
    <property type="nucleotide sequence ID" value="XM_066109497.1"/>
</dbReference>
<dbReference type="PANTHER" id="PTHR31306">
    <property type="entry name" value="ALPHA-1,6-MANNOSYLTRANSFERASE MNN11-RELATED"/>
    <property type="match status" value="1"/>
</dbReference>
<feature type="compositionally biased region" description="Low complexity" evidence="4">
    <location>
        <begin position="1"/>
        <end position="18"/>
    </location>
</feature>
<proteinExistence type="inferred from homology"/>
<accession>A0A834VLQ2</accession>
<gene>
    <name evidence="6" type="ORF">PtrM4_141090</name>
</gene>
<dbReference type="EMBL" id="NQIK02000008">
    <property type="protein sequence ID" value="KAF7567518.1"/>
    <property type="molecule type" value="Genomic_DNA"/>
</dbReference>
<comment type="caution">
    <text evidence="6">The sequence shown here is derived from an EMBL/GenBank/DDBJ whole genome shotgun (WGS) entry which is preliminary data.</text>
</comment>
<dbReference type="Proteomes" id="UP000245464">
    <property type="component" value="Chromosome 8"/>
</dbReference>
<dbReference type="GO" id="GO:0006487">
    <property type="term" value="P:protein N-linked glycosylation"/>
    <property type="evidence" value="ECO:0007669"/>
    <property type="project" value="TreeGrafter"/>
</dbReference>
<dbReference type="KEGG" id="ptrr:6345855"/>
<evidence type="ECO:0000256" key="2">
    <source>
        <dbReference type="ARBA" id="ARBA00022676"/>
    </source>
</evidence>
<dbReference type="Pfam" id="PF05637">
    <property type="entry name" value="Glyco_transf_34"/>
    <property type="match status" value="1"/>
</dbReference>
<name>A0A834VLQ2_9PLEO</name>
<dbReference type="PANTHER" id="PTHR31306:SF5">
    <property type="entry name" value="ALPHA-1,6-MANNOSYLTRANSFERASE MNN10-RELATED"/>
    <property type="match status" value="1"/>
</dbReference>
<comment type="similarity">
    <text evidence="1">Belongs to the glycosyltransferase 34 family.</text>
</comment>
<dbReference type="AlphaFoldDB" id="A0A834VLQ2"/>
<evidence type="ECO:0000256" key="5">
    <source>
        <dbReference type="SAM" id="Phobius"/>
    </source>
</evidence>
<keyword evidence="2" id="KW-0328">Glycosyltransferase</keyword>
<dbReference type="InterPro" id="IPR029044">
    <property type="entry name" value="Nucleotide-diphossugar_trans"/>
</dbReference>
<feature type="region of interest" description="Disordered" evidence="4">
    <location>
        <begin position="1"/>
        <end position="32"/>
    </location>
</feature>
<evidence type="ECO:0000256" key="4">
    <source>
        <dbReference type="SAM" id="MobiDB-lite"/>
    </source>
</evidence>
<organism evidence="6 7">
    <name type="scientific">Pyrenophora tritici-repentis</name>
    <dbReference type="NCBI Taxonomy" id="45151"/>
    <lineage>
        <taxon>Eukaryota</taxon>
        <taxon>Fungi</taxon>
        <taxon>Dikarya</taxon>
        <taxon>Ascomycota</taxon>
        <taxon>Pezizomycotina</taxon>
        <taxon>Dothideomycetes</taxon>
        <taxon>Pleosporomycetidae</taxon>
        <taxon>Pleosporales</taxon>
        <taxon>Pleosporineae</taxon>
        <taxon>Pleosporaceae</taxon>
        <taxon>Pyrenophora</taxon>
    </lineage>
</organism>
<evidence type="ECO:0000256" key="3">
    <source>
        <dbReference type="ARBA" id="ARBA00022679"/>
    </source>
</evidence>
<dbReference type="GO" id="GO:0000139">
    <property type="term" value="C:Golgi membrane"/>
    <property type="evidence" value="ECO:0007669"/>
    <property type="project" value="TreeGrafter"/>
</dbReference>
<evidence type="ECO:0000313" key="7">
    <source>
        <dbReference type="Proteomes" id="UP000245464"/>
    </source>
</evidence>
<dbReference type="GeneID" id="6345855"/>
<keyword evidence="3" id="KW-0808">Transferase</keyword>
<sequence length="289" mass="33235">MSRSPSPKPGGWSSPGLSTPYDGAGPTGPYANGSSSHNVTWASAQARSAEVKGYPGFTPRNQGFFGKHFRKISSSLPFNHGEKEKLGRGRNQNKVMRFLNGIAMTLWRLRKRVLMLLLVVFLFITWNINTPMHRMLRRSSWFGGGSKYVIILAANQGGGVMEWKGPREWAIERDSVKNKKKYAKNWGYELEIVDMSTKKRYAHEWRESWEKVDTIRNAMRKYPHAEWYVRLWYSPIQANTAQVLVVGHKHLHHGAKLLSAETCFQAATRRDIPRHQRVQPPQYHTPSYR</sequence>
<evidence type="ECO:0000256" key="1">
    <source>
        <dbReference type="ARBA" id="ARBA00005664"/>
    </source>
</evidence>
<protein>
    <submittedName>
        <fullName evidence="6">Uncharacterized protein</fullName>
    </submittedName>
</protein>
<feature type="transmembrane region" description="Helical" evidence="5">
    <location>
        <begin position="113"/>
        <end position="129"/>
    </location>
</feature>